<dbReference type="Pfam" id="PF01846">
    <property type="entry name" value="FF"/>
    <property type="match status" value="3"/>
</dbReference>
<dbReference type="PROSITE" id="PS50020">
    <property type="entry name" value="WW_DOMAIN_2"/>
    <property type="match status" value="2"/>
</dbReference>
<gene>
    <name evidence="9" type="ORF">BDV95DRAFT_583654</name>
</gene>
<dbReference type="Pfam" id="PF25432">
    <property type="entry name" value="FF_PRPF40A"/>
    <property type="match status" value="1"/>
</dbReference>
<dbReference type="FunFam" id="1.10.10.440:FF:000033">
    <property type="entry name" value="Formin binding protein (FNB3)"/>
    <property type="match status" value="1"/>
</dbReference>
<dbReference type="PROSITE" id="PS51676">
    <property type="entry name" value="FF"/>
    <property type="match status" value="1"/>
</dbReference>
<dbReference type="SMART" id="SM00441">
    <property type="entry name" value="FF"/>
    <property type="match status" value="5"/>
</dbReference>
<feature type="region of interest" description="Disordered" evidence="6">
    <location>
        <begin position="570"/>
        <end position="770"/>
    </location>
</feature>
<dbReference type="InterPro" id="IPR036517">
    <property type="entry name" value="FF_domain_sf"/>
</dbReference>
<dbReference type="InterPro" id="IPR001202">
    <property type="entry name" value="WW_dom"/>
</dbReference>
<dbReference type="FunFam" id="1.10.10.440:FF:000013">
    <property type="entry name" value="pre-mRNA-processing protein 40A isoform X1"/>
    <property type="match status" value="1"/>
</dbReference>
<feature type="region of interest" description="Disordered" evidence="6">
    <location>
        <begin position="46"/>
        <end position="151"/>
    </location>
</feature>
<dbReference type="SUPFAM" id="SSF81698">
    <property type="entry name" value="FF domain"/>
    <property type="match status" value="5"/>
</dbReference>
<dbReference type="Gene3D" id="1.10.10.440">
    <property type="entry name" value="FF domain"/>
    <property type="match status" value="5"/>
</dbReference>
<dbReference type="SUPFAM" id="SSF51045">
    <property type="entry name" value="WW domain"/>
    <property type="match status" value="2"/>
</dbReference>
<evidence type="ECO:0000313" key="10">
    <source>
        <dbReference type="Proteomes" id="UP000481861"/>
    </source>
</evidence>
<keyword evidence="3" id="KW-0677">Repeat</keyword>
<comment type="caution">
    <text evidence="9">The sequence shown here is derived from an EMBL/GenBank/DDBJ whole genome shotgun (WGS) entry which is preliminary data.</text>
</comment>
<dbReference type="Proteomes" id="UP000481861">
    <property type="component" value="Unassembled WGS sequence"/>
</dbReference>
<evidence type="ECO:0008006" key="11">
    <source>
        <dbReference type="Google" id="ProtNLM"/>
    </source>
</evidence>
<dbReference type="GO" id="GO:0005685">
    <property type="term" value="C:U1 snRNP"/>
    <property type="evidence" value="ECO:0007669"/>
    <property type="project" value="TreeGrafter"/>
</dbReference>
<feature type="domain" description="WW" evidence="7">
    <location>
        <begin position="55"/>
        <end position="82"/>
    </location>
</feature>
<evidence type="ECO:0000256" key="1">
    <source>
        <dbReference type="ARBA" id="ARBA00004123"/>
    </source>
</evidence>
<keyword evidence="4" id="KW-0508">mRNA splicing</keyword>
<evidence type="ECO:0000256" key="3">
    <source>
        <dbReference type="ARBA" id="ARBA00022737"/>
    </source>
</evidence>
<sequence length="770" mass="90946">MNGLAPPGAPPVQWQELKAADGRTYYYNTASRKTQWTKPVELMTDEERALDGTSWSEYKSPEGKPYWHNRDTGDTTWKLPDSIQAKMEAYKQQRQPPPRPQASQWSSGPPSLAPRNDRDDYQPPERRDRERDTGYPDRERSTFAPSSEVQFASEEEAEAAFTKVLKQLKVQPDWEWERVIRAGIKDPNWRAVREPEKREEVFRKYCEDLRAQEKTKEAERQAKLRTDFITMLRSHPEIKHYTRWKTALPILADEAIFRSAKDDTERRQLFEEYLVSLTRDHAKKETENKKTALEDLTTMLKGLELEPFTRWHNAEQKLEEQEVFNSEKYQPLNRLDVLLTFQTHIRQLQREHNDRVQAERLINDRVERKNRDAFKDLLKELTENGKLKLGTLWKDIHDLIQDDPRYTAMLGQGGSSPLELFWDELEEADGKFRTLRRHALDVLGVIQWEVQLTTPYEEFETVMRNDPRASTVDPELPMIDDDLMRKIYDYVIIKVEKRLEAEQLKAEHDARQAIDSLRSVIRRLDPPVSITDSWEAVRPRLEKSEEYKALATDKLREAAFVKYINRLKEKEKEADRRDRSRREPRDRERDRDRRDRGDREFRNGHSGSRRHRTRTRSPEHDPYAAERRQAQQDREARYRNNEPTGLSPPFRRPTRERDEFRPERPRQGSGDHYGHERREREVERERTYVSRADPRERSVSELDYGDGRPVSVSTRRRRDSDGSAAAKRDPKRARLSPRPEVKAKTPVAVDPPKEDPALRSGSEEGEIEED</sequence>
<comment type="subcellular location">
    <subcellularLocation>
        <location evidence="1">Nucleus</location>
    </subcellularLocation>
</comment>
<feature type="compositionally biased region" description="Basic and acidic residues" evidence="6">
    <location>
        <begin position="570"/>
        <end position="603"/>
    </location>
</feature>
<evidence type="ECO:0000256" key="5">
    <source>
        <dbReference type="ARBA" id="ARBA00023242"/>
    </source>
</evidence>
<dbReference type="CDD" id="cd00201">
    <property type="entry name" value="WW"/>
    <property type="match status" value="2"/>
</dbReference>
<dbReference type="InterPro" id="IPR039726">
    <property type="entry name" value="Prp40-like"/>
</dbReference>
<keyword evidence="5" id="KW-0539">Nucleus</keyword>
<dbReference type="Pfam" id="PF00397">
    <property type="entry name" value="WW"/>
    <property type="match status" value="1"/>
</dbReference>
<name>A0A7C8HZW1_9PLEO</name>
<evidence type="ECO:0000313" key="9">
    <source>
        <dbReference type="EMBL" id="KAF2866717.1"/>
    </source>
</evidence>
<organism evidence="9 10">
    <name type="scientific">Massariosphaeria phaeospora</name>
    <dbReference type="NCBI Taxonomy" id="100035"/>
    <lineage>
        <taxon>Eukaryota</taxon>
        <taxon>Fungi</taxon>
        <taxon>Dikarya</taxon>
        <taxon>Ascomycota</taxon>
        <taxon>Pezizomycotina</taxon>
        <taxon>Dothideomycetes</taxon>
        <taxon>Pleosporomycetidae</taxon>
        <taxon>Pleosporales</taxon>
        <taxon>Pleosporales incertae sedis</taxon>
        <taxon>Massariosphaeria</taxon>
    </lineage>
</organism>
<evidence type="ECO:0000256" key="4">
    <source>
        <dbReference type="ARBA" id="ARBA00023187"/>
    </source>
</evidence>
<dbReference type="OrthoDB" id="187617at2759"/>
<dbReference type="AlphaFoldDB" id="A0A7C8HZW1"/>
<dbReference type="PANTHER" id="PTHR11864:SF0">
    <property type="entry name" value="PRP40 PRE-MRNA PROCESSING FACTOR 40 HOMOLOG A (YEAST)"/>
    <property type="match status" value="1"/>
</dbReference>
<dbReference type="GO" id="GO:0045292">
    <property type="term" value="P:mRNA cis splicing, via spliceosome"/>
    <property type="evidence" value="ECO:0007669"/>
    <property type="project" value="InterPro"/>
</dbReference>
<keyword evidence="2" id="KW-0507">mRNA processing</keyword>
<feature type="compositionally biased region" description="Basic and acidic residues" evidence="6">
    <location>
        <begin position="115"/>
        <end position="141"/>
    </location>
</feature>
<evidence type="ECO:0000259" key="8">
    <source>
        <dbReference type="PROSITE" id="PS51676"/>
    </source>
</evidence>
<reference evidence="9 10" key="1">
    <citation type="submission" date="2020-01" db="EMBL/GenBank/DDBJ databases">
        <authorList>
            <consortium name="DOE Joint Genome Institute"/>
            <person name="Haridas S."/>
            <person name="Albert R."/>
            <person name="Binder M."/>
            <person name="Bloem J."/>
            <person name="Labutti K."/>
            <person name="Salamov A."/>
            <person name="Andreopoulos B."/>
            <person name="Baker S.E."/>
            <person name="Barry K."/>
            <person name="Bills G."/>
            <person name="Bluhm B.H."/>
            <person name="Cannon C."/>
            <person name="Castanera R."/>
            <person name="Culley D.E."/>
            <person name="Daum C."/>
            <person name="Ezra D."/>
            <person name="Gonzalez J.B."/>
            <person name="Henrissat B."/>
            <person name="Kuo A."/>
            <person name="Liang C."/>
            <person name="Lipzen A."/>
            <person name="Lutzoni F."/>
            <person name="Magnuson J."/>
            <person name="Mondo S."/>
            <person name="Nolan M."/>
            <person name="Ohm R."/>
            <person name="Pangilinan J."/>
            <person name="Park H.-J.H."/>
            <person name="Ramirez L."/>
            <person name="Alfaro M."/>
            <person name="Sun H."/>
            <person name="Tritt A."/>
            <person name="Yoshinaga Y."/>
            <person name="Zwiers L.-H.L."/>
            <person name="Turgeon B.G."/>
            <person name="Goodwin S.B."/>
            <person name="Spatafora J.W."/>
            <person name="Crous P.W."/>
            <person name="Grigoriev I.V."/>
        </authorList>
    </citation>
    <scope>NUCLEOTIDE SEQUENCE [LARGE SCALE GENOMIC DNA]</scope>
    <source>
        <strain evidence="9 10">CBS 611.86</strain>
    </source>
</reference>
<evidence type="ECO:0000256" key="6">
    <source>
        <dbReference type="SAM" id="MobiDB-lite"/>
    </source>
</evidence>
<evidence type="ECO:0000256" key="2">
    <source>
        <dbReference type="ARBA" id="ARBA00022664"/>
    </source>
</evidence>
<dbReference type="GO" id="GO:0071004">
    <property type="term" value="C:U2-type prespliceosome"/>
    <property type="evidence" value="ECO:0007669"/>
    <property type="project" value="TreeGrafter"/>
</dbReference>
<feature type="domain" description="FF" evidence="8">
    <location>
        <begin position="365"/>
        <end position="427"/>
    </location>
</feature>
<dbReference type="GO" id="GO:0003723">
    <property type="term" value="F:RNA binding"/>
    <property type="evidence" value="ECO:0007669"/>
    <property type="project" value="TreeGrafter"/>
</dbReference>
<dbReference type="InterPro" id="IPR036020">
    <property type="entry name" value="WW_dom_sf"/>
</dbReference>
<feature type="domain" description="WW" evidence="7">
    <location>
        <begin position="8"/>
        <end position="41"/>
    </location>
</feature>
<dbReference type="InterPro" id="IPR002713">
    <property type="entry name" value="FF_domain"/>
</dbReference>
<dbReference type="SMART" id="SM00456">
    <property type="entry name" value="WW"/>
    <property type="match status" value="2"/>
</dbReference>
<dbReference type="PROSITE" id="PS01159">
    <property type="entry name" value="WW_DOMAIN_1"/>
    <property type="match status" value="2"/>
</dbReference>
<evidence type="ECO:0000259" key="7">
    <source>
        <dbReference type="PROSITE" id="PS50020"/>
    </source>
</evidence>
<feature type="compositionally biased region" description="Basic and acidic residues" evidence="6">
    <location>
        <begin position="672"/>
        <end position="700"/>
    </location>
</feature>
<protein>
    <recommendedName>
        <fullName evidence="11">Formin binding protein-like protein</fullName>
    </recommendedName>
</protein>
<dbReference type="EMBL" id="JAADJZ010000026">
    <property type="protein sequence ID" value="KAF2866717.1"/>
    <property type="molecule type" value="Genomic_DNA"/>
</dbReference>
<feature type="compositionally biased region" description="Basic and acidic residues" evidence="6">
    <location>
        <begin position="616"/>
        <end position="640"/>
    </location>
</feature>
<dbReference type="PANTHER" id="PTHR11864">
    <property type="entry name" value="PRE-MRNA-PROCESSING PROTEIN PRP40"/>
    <property type="match status" value="1"/>
</dbReference>
<dbReference type="Gene3D" id="2.20.70.10">
    <property type="match status" value="2"/>
</dbReference>
<proteinExistence type="predicted"/>
<keyword evidence="10" id="KW-1185">Reference proteome</keyword>
<feature type="compositionally biased region" description="Basic and acidic residues" evidence="6">
    <location>
        <begin position="653"/>
        <end position="666"/>
    </location>
</feature>
<accession>A0A7C8HZW1</accession>